<proteinExistence type="predicted"/>
<reference evidence="3" key="1">
    <citation type="journal article" date="2019" name="Int. J. Syst. Evol. Microbiol.">
        <title>The Global Catalogue of Microorganisms (GCM) 10K type strain sequencing project: providing services to taxonomists for standard genome sequencing and annotation.</title>
        <authorList>
            <consortium name="The Broad Institute Genomics Platform"/>
            <consortium name="The Broad Institute Genome Sequencing Center for Infectious Disease"/>
            <person name="Wu L."/>
            <person name="Ma J."/>
        </authorList>
    </citation>
    <scope>NUCLEOTIDE SEQUENCE [LARGE SCALE GENOMIC DNA]</scope>
    <source>
        <strain evidence="3">CGMCC 1.12770</strain>
    </source>
</reference>
<dbReference type="Proteomes" id="UP000652153">
    <property type="component" value="Unassembled WGS sequence"/>
</dbReference>
<organism evidence="2 3">
    <name type="scientific">Paenibacillus silvae</name>
    <dbReference type="NCBI Taxonomy" id="1325358"/>
    <lineage>
        <taxon>Bacteria</taxon>
        <taxon>Bacillati</taxon>
        <taxon>Bacillota</taxon>
        <taxon>Bacilli</taxon>
        <taxon>Bacillales</taxon>
        <taxon>Paenibacillaceae</taxon>
        <taxon>Paenibacillus</taxon>
    </lineage>
</organism>
<evidence type="ECO:0000256" key="1">
    <source>
        <dbReference type="SAM" id="Phobius"/>
    </source>
</evidence>
<keyword evidence="1" id="KW-1133">Transmembrane helix</keyword>
<evidence type="ECO:0000313" key="3">
    <source>
        <dbReference type="Proteomes" id="UP000652153"/>
    </source>
</evidence>
<protein>
    <submittedName>
        <fullName evidence="2">Uncharacterized protein</fullName>
    </submittedName>
</protein>
<gene>
    <name evidence="2" type="ORF">GCM10008014_41310</name>
</gene>
<feature type="transmembrane region" description="Helical" evidence="1">
    <location>
        <begin position="12"/>
        <end position="29"/>
    </location>
</feature>
<name>A0ABQ1ZHW0_9BACL</name>
<keyword evidence="3" id="KW-1185">Reference proteome</keyword>
<evidence type="ECO:0000313" key="2">
    <source>
        <dbReference type="EMBL" id="GGH63673.1"/>
    </source>
</evidence>
<dbReference type="EMBL" id="BMFU01000006">
    <property type="protein sequence ID" value="GGH63673.1"/>
    <property type="molecule type" value="Genomic_DNA"/>
</dbReference>
<comment type="caution">
    <text evidence="2">The sequence shown here is derived from an EMBL/GenBank/DDBJ whole genome shotgun (WGS) entry which is preliminary data.</text>
</comment>
<keyword evidence="1" id="KW-0472">Membrane</keyword>
<accession>A0ABQ1ZHW0</accession>
<keyword evidence="1" id="KW-0812">Transmembrane</keyword>
<sequence length="56" mass="6617">MHFTNVRCIINNTYVIMIIIIELVYRYIVSSNDRDHAYDFIDKGERTSNEYNSAKG</sequence>